<keyword evidence="3" id="KW-1185">Reference proteome</keyword>
<feature type="compositionally biased region" description="Basic and acidic residues" evidence="1">
    <location>
        <begin position="1"/>
        <end position="19"/>
    </location>
</feature>
<feature type="compositionally biased region" description="Low complexity" evidence="1">
    <location>
        <begin position="114"/>
        <end position="126"/>
    </location>
</feature>
<protein>
    <submittedName>
        <fullName evidence="2">Uncharacterized protein</fullName>
    </submittedName>
</protein>
<reference evidence="3" key="1">
    <citation type="journal article" date="2015" name="Nat. Genet.">
        <title>The genome and transcriptome of the zoonotic hookworm Ancylostoma ceylanicum identify infection-specific gene families.</title>
        <authorList>
            <person name="Schwarz E.M."/>
            <person name="Hu Y."/>
            <person name="Antoshechkin I."/>
            <person name="Miller M.M."/>
            <person name="Sternberg P.W."/>
            <person name="Aroian R.V."/>
        </authorList>
    </citation>
    <scope>NUCLEOTIDE SEQUENCE</scope>
    <source>
        <strain evidence="3">HY135</strain>
    </source>
</reference>
<feature type="compositionally biased region" description="Basic residues" evidence="1">
    <location>
        <begin position="39"/>
        <end position="56"/>
    </location>
</feature>
<comment type="caution">
    <text evidence="2">The sequence shown here is derived from an EMBL/GenBank/DDBJ whole genome shotgun (WGS) entry which is preliminary data.</text>
</comment>
<evidence type="ECO:0000256" key="1">
    <source>
        <dbReference type="SAM" id="MobiDB-lite"/>
    </source>
</evidence>
<feature type="compositionally biased region" description="Low complexity" evidence="1">
    <location>
        <begin position="61"/>
        <end position="73"/>
    </location>
</feature>
<evidence type="ECO:0000313" key="3">
    <source>
        <dbReference type="Proteomes" id="UP000024635"/>
    </source>
</evidence>
<dbReference type="EMBL" id="JARK01001350">
    <property type="protein sequence ID" value="EYC23894.1"/>
    <property type="molecule type" value="Genomic_DNA"/>
</dbReference>
<feature type="compositionally biased region" description="Basic and acidic residues" evidence="1">
    <location>
        <begin position="93"/>
        <end position="110"/>
    </location>
</feature>
<feature type="compositionally biased region" description="Acidic residues" evidence="1">
    <location>
        <begin position="75"/>
        <end position="92"/>
    </location>
</feature>
<name>A0A016V8A7_9BILA</name>
<dbReference type="AlphaFoldDB" id="A0A016V8A7"/>
<feature type="region of interest" description="Disordered" evidence="1">
    <location>
        <begin position="1"/>
        <end position="135"/>
    </location>
</feature>
<evidence type="ECO:0000313" key="2">
    <source>
        <dbReference type="EMBL" id="EYC23894.1"/>
    </source>
</evidence>
<gene>
    <name evidence="2" type="primary">Acey_s0014.g2202</name>
    <name evidence="2" type="ORF">Y032_0014g2202</name>
</gene>
<proteinExistence type="predicted"/>
<sequence length="135" mass="15561">MSEEPSDRALLEQMERELLGESPSPDKPSTEGLTEDTRRKRTRGRRSRNRRQRRRHESSDSSRSIYSPSSRSSENSDEDMGMEDDEEEDDNAYLERRAKEAREAPLRAVHEPTSPLEEPSLSGSSSRVQSARRLR</sequence>
<accession>A0A016V8A7</accession>
<organism evidence="2 3">
    <name type="scientific">Ancylostoma ceylanicum</name>
    <dbReference type="NCBI Taxonomy" id="53326"/>
    <lineage>
        <taxon>Eukaryota</taxon>
        <taxon>Metazoa</taxon>
        <taxon>Ecdysozoa</taxon>
        <taxon>Nematoda</taxon>
        <taxon>Chromadorea</taxon>
        <taxon>Rhabditida</taxon>
        <taxon>Rhabditina</taxon>
        <taxon>Rhabditomorpha</taxon>
        <taxon>Strongyloidea</taxon>
        <taxon>Ancylostomatidae</taxon>
        <taxon>Ancylostomatinae</taxon>
        <taxon>Ancylostoma</taxon>
    </lineage>
</organism>
<dbReference type="Proteomes" id="UP000024635">
    <property type="component" value="Unassembled WGS sequence"/>
</dbReference>